<dbReference type="CDD" id="cd13402">
    <property type="entry name" value="LT_TF-like"/>
    <property type="match status" value="1"/>
</dbReference>
<accession>A0A6G8APM9</accession>
<keyword evidence="1" id="KW-0175">Coiled coil</keyword>
<dbReference type="KEGG" id="vhy:G7082_00040"/>
<dbReference type="Gene3D" id="1.20.120.20">
    <property type="entry name" value="Apolipoprotein"/>
    <property type="match status" value="1"/>
</dbReference>
<gene>
    <name evidence="3" type="ORF">G7082_00040</name>
</gene>
<reference evidence="3 4" key="1">
    <citation type="submission" date="2020-03" db="EMBL/GenBank/DDBJ databases">
        <title>Vagococcus sp. nov., isolated from beetles.</title>
        <authorList>
            <person name="Hyun D.-W."/>
            <person name="Bae J.-W."/>
        </authorList>
    </citation>
    <scope>NUCLEOTIDE SEQUENCE [LARGE SCALE GENOMIC DNA]</scope>
    <source>
        <strain evidence="3 4">HDW17B</strain>
    </source>
</reference>
<evidence type="ECO:0000256" key="2">
    <source>
        <dbReference type="SAM" id="Phobius"/>
    </source>
</evidence>
<keyword evidence="2" id="KW-0812">Transmembrane</keyword>
<keyword evidence="2" id="KW-1133">Transmembrane helix</keyword>
<dbReference type="Proteomes" id="UP000501747">
    <property type="component" value="Chromosome"/>
</dbReference>
<dbReference type="RefSeq" id="WP_166033143.1">
    <property type="nucleotide sequence ID" value="NZ_CP049887.1"/>
</dbReference>
<sequence>MELETLEIFIEANIEKFSEQIQRIMPLVEQTMGRLENFTGQSIGKTEKNLDVGDGVNNMQKQLDQLTKMYEKNMETLEKITTSTTNNVEKGLSKGFTSARKTVNKDVDSLIKDINSKMGRAKAEQEKLAFLQAQRQDASSKGDTKNVVKYDTQIARAQEMMNKYQSSAKQMADSIKNELKSLPQNMDLMSDEMLNNERVIESQKAKVKELTALYEQQAKKVSKLSRGQQTALFEKYGSTFDPGYQKEYKQAGFKFQDNKESKRTGAELTKQQANIQKLIAKNDALQRSYSEAEDRTRSLRSAVKGLNTELGNTSVKTGNAALGTKKLGQGAEKSKQLFSRFGGVFNRTSNNIAHGSRRMSSGMGAFSQSMKYLLPSLIVYQLIGTAIRKMTTGLWSALKTNEEFNSSLNQIKVNMLTAFYPIYTAILPPLNALMRALATVTGQIAHFTASIFGTTYTAAKQGAQGLYQNVQAMNDTGNSADKNREKVKKLQRSLMGFDEINRIGLQEDKEETPKLDNNSVNFNTPVPAMPDWIGKANNILRDFFKPFQDSWAKHGQTVIKAWKYALGEIIQLAKAIGNSFMDVWTNGTGEKFISNILILLATMLNIVGDIAKAFRIAWDENERGTKLIQSAFNALNSILELANEIGKSFRDAWAENQIGISIFGNLLEIITNINDTISNFASGLKEAWTEGAVGQSIFHTILTMIDNMLGSINKMTKATAEWADKLDFTPLLKSIDGLLKSIEPLTKNVFDGIGWFYENILLPLAGFTITEVIPNFFDLLSGAIDVVNSVINALKPLGKWLWDSFLKPMAEWTGGVIVDVLGGVAKALKAISDWIDNHSKGFSDFVLVVGTFAATLKAISMLSTIAGVLSSVFTGLASIGGLSGVISAVGTAIGGVIAVLGGPLTIAVGAAVGVGVLLWKNWDTIKEKAGELGAWIGEKWEGIKTATSEKWESVKTKTKETWDNVSSKVKETSTTAWNNVKDKWEGIKKSTGDNFETAKNWTREKWDNIKNKVSDSSSTARQNASNAWSTMKSNINTYNDNIKTNTRKAFDSVVGWAKGLGGDIGSKLSAGFKAVQKGAKEIGKGIWEFPMKAVNGVIKGVAWVLDKVGATDTAKGMKEYVFKYAQGTGYHPGGMALVNDGYGANFREAYQLPNGQTGLFPNKRNLMVDLPAGSSVLSGPRTASMLNGGIPAYAGGVGKWFKEKWEGVKEFTGDVWDYMSHPSKLVEVGVSKFTNLKGALDPALSISKGAISTSMDAATSLVKNAMDEFFSGGDADTSTTGTMGVMQYLSDIASDVMKKYPGMVATSGYRHGDPYSHGKRQAIDIAFPSSMNGSSQYFAPANYAFEKFRDKVAYVITQGKVRDCSGMSGTGSSGQWRSWPDNDHYDHLHINGSIAQGQGGGGSSPKGSGVDRWRGPINQAANRMKQSITPSQVNGILAQIALESGGNDKAIQGAGVWDVNMANGNPAQGLLQYIPQTFNAFRVRGFGQILNGFHQLMAFFNNSNWRNDIQYGRSGWGPRGHRIQPYAKGTPYMPEDQIALLHKGEMVVPAEFNPYNNMADFQTLQMPELFRENQKPVKYVYTPEDRNIGGGMNEYSENIINAVMMALNMRGDDNQQQSAAEIIMQIDQGVLGKAVINEINKITKQQGVTPIIQ</sequence>
<dbReference type="PANTHER" id="PTHR47372:SF11">
    <property type="entry name" value="RE19971P"/>
    <property type="match status" value="1"/>
</dbReference>
<feature type="transmembrane region" description="Helical" evidence="2">
    <location>
        <begin position="866"/>
        <end position="886"/>
    </location>
</feature>
<keyword evidence="2" id="KW-0472">Membrane</keyword>
<organism evidence="3 4">
    <name type="scientific">Vagococcus hydrophili</name>
    <dbReference type="NCBI Taxonomy" id="2714947"/>
    <lineage>
        <taxon>Bacteria</taxon>
        <taxon>Bacillati</taxon>
        <taxon>Bacillota</taxon>
        <taxon>Bacilli</taxon>
        <taxon>Lactobacillales</taxon>
        <taxon>Enterococcaceae</taxon>
        <taxon>Vagococcus</taxon>
    </lineage>
</organism>
<protein>
    <submittedName>
        <fullName evidence="3">Phage tail protein</fullName>
    </submittedName>
</protein>
<feature type="transmembrane region" description="Helical" evidence="2">
    <location>
        <begin position="892"/>
        <end position="919"/>
    </location>
</feature>
<dbReference type="PANTHER" id="PTHR47372">
    <property type="entry name" value="DAUER UP-REGULATED-RELATED"/>
    <property type="match status" value="1"/>
</dbReference>
<dbReference type="SUPFAM" id="SSF58113">
    <property type="entry name" value="Apolipoprotein A-I"/>
    <property type="match status" value="1"/>
</dbReference>
<keyword evidence="4" id="KW-1185">Reference proteome</keyword>
<name>A0A6G8APM9_9ENTE</name>
<feature type="coiled-coil region" evidence="1">
    <location>
        <begin position="268"/>
        <end position="302"/>
    </location>
</feature>
<dbReference type="EMBL" id="CP049887">
    <property type="protein sequence ID" value="QIL47031.1"/>
    <property type="molecule type" value="Genomic_DNA"/>
</dbReference>
<dbReference type="Gene3D" id="6.10.140.1430">
    <property type="match status" value="1"/>
</dbReference>
<evidence type="ECO:0000256" key="1">
    <source>
        <dbReference type="SAM" id="Coils"/>
    </source>
</evidence>
<proteinExistence type="predicted"/>
<evidence type="ECO:0000313" key="4">
    <source>
        <dbReference type="Proteomes" id="UP000501747"/>
    </source>
</evidence>
<evidence type="ECO:0000313" key="3">
    <source>
        <dbReference type="EMBL" id="QIL47031.1"/>
    </source>
</evidence>